<dbReference type="Proteomes" id="UP000752013">
    <property type="component" value="Unassembled WGS sequence"/>
</dbReference>
<organism evidence="1 2">
    <name type="scientific">Entomospira nematocerorum</name>
    <dbReference type="NCBI Taxonomy" id="2719987"/>
    <lineage>
        <taxon>Bacteria</taxon>
        <taxon>Pseudomonadati</taxon>
        <taxon>Spirochaetota</taxon>
        <taxon>Spirochaetia</taxon>
        <taxon>Spirochaetales</taxon>
        <taxon>Spirochaetaceae</taxon>
        <taxon>Entomospira</taxon>
    </lineage>
</organism>
<sequence>MQKYQQNPYSIYLKYWSEMECLMRIVKQIDGNHKSLFPYYMVILKYAFTQAHVSNDERACYSRKLIQPSILCFDEKEIEEICSFIVVDTQLAHFSLSKELLEKIKDERKDLEILNKFNFINIYFDRFSKCFSYSEANNCYDALIVPDIERYTADNWQKLFEIMNNNAQIYGAWDVNSALSGMYKQAKQQLPTHDFSVYTNISRYYER</sequence>
<reference evidence="1" key="1">
    <citation type="submission" date="2020-03" db="EMBL/GenBank/DDBJ databases">
        <title>Spirochaetal bacteria isolated from arthropods constitute a novel genus Entomospira genus novum within the order Spirochaetales.</title>
        <authorList>
            <person name="Grana-Miraglia L."/>
            <person name="Sikutova S."/>
            <person name="Fingerle V."/>
            <person name="Sing A."/>
            <person name="Castillo-Ramirez S."/>
            <person name="Margos G."/>
            <person name="Rudolf I."/>
        </authorList>
    </citation>
    <scope>NUCLEOTIDE SEQUENCE</scope>
    <source>
        <strain evidence="1">BR208</strain>
    </source>
</reference>
<evidence type="ECO:0000313" key="1">
    <source>
        <dbReference type="EMBL" id="NIZ46597.1"/>
    </source>
</evidence>
<accession>A0A968GB28</accession>
<protein>
    <submittedName>
        <fullName evidence="1">Uncharacterized protein</fullName>
    </submittedName>
</protein>
<comment type="caution">
    <text evidence="1">The sequence shown here is derived from an EMBL/GenBank/DDBJ whole genome shotgun (WGS) entry which is preliminary data.</text>
</comment>
<keyword evidence="2" id="KW-1185">Reference proteome</keyword>
<evidence type="ECO:0000313" key="2">
    <source>
        <dbReference type="Proteomes" id="UP000752013"/>
    </source>
</evidence>
<dbReference type="EMBL" id="JAATLK010000001">
    <property type="protein sequence ID" value="NIZ46597.1"/>
    <property type="molecule type" value="Genomic_DNA"/>
</dbReference>
<gene>
    <name evidence="1" type="ORF">HCT46_01475</name>
</gene>
<dbReference type="AlphaFoldDB" id="A0A968GB28"/>
<dbReference type="RefSeq" id="WP_167703051.1">
    <property type="nucleotide sequence ID" value="NZ_CP118168.1"/>
</dbReference>
<proteinExistence type="predicted"/>
<name>A0A968GB28_9SPIO</name>